<feature type="transmembrane region" description="Helical" evidence="1">
    <location>
        <begin position="203"/>
        <end position="220"/>
    </location>
</feature>
<evidence type="ECO:0000256" key="1">
    <source>
        <dbReference type="SAM" id="Phobius"/>
    </source>
</evidence>
<feature type="transmembrane region" description="Helical" evidence="1">
    <location>
        <begin position="89"/>
        <end position="108"/>
    </location>
</feature>
<keyword evidence="3" id="KW-0645">Protease</keyword>
<evidence type="ECO:0000313" key="4">
    <source>
        <dbReference type="Proteomes" id="UP000294894"/>
    </source>
</evidence>
<dbReference type="Proteomes" id="UP000294894">
    <property type="component" value="Chromosome"/>
</dbReference>
<feature type="transmembrane region" description="Helical" evidence="1">
    <location>
        <begin position="226"/>
        <end position="246"/>
    </location>
</feature>
<protein>
    <submittedName>
        <fullName evidence="3">CPBP family intramembrane metalloprotease</fullName>
    </submittedName>
</protein>
<gene>
    <name evidence="3" type="ORF">EXE57_14480</name>
</gene>
<dbReference type="GO" id="GO:0004175">
    <property type="term" value="F:endopeptidase activity"/>
    <property type="evidence" value="ECO:0007669"/>
    <property type="project" value="UniProtKB-ARBA"/>
</dbReference>
<accession>A0A4V1BE44</accession>
<dbReference type="KEGG" id="noy:EXE57_14480"/>
<feature type="domain" description="CAAX prenyl protease 2/Lysostaphin resistance protein A-like" evidence="2">
    <location>
        <begin position="118"/>
        <end position="215"/>
    </location>
</feature>
<proteinExistence type="predicted"/>
<dbReference type="EMBL" id="CP038267">
    <property type="protein sequence ID" value="QBR93332.1"/>
    <property type="molecule type" value="Genomic_DNA"/>
</dbReference>
<feature type="transmembrane region" description="Helical" evidence="1">
    <location>
        <begin position="154"/>
        <end position="173"/>
    </location>
</feature>
<keyword evidence="1" id="KW-1133">Transmembrane helix</keyword>
<dbReference type="PANTHER" id="PTHR36435">
    <property type="entry name" value="SLR1288 PROTEIN"/>
    <property type="match status" value="1"/>
</dbReference>
<dbReference type="RefSeq" id="WP_135078660.1">
    <property type="nucleotide sequence ID" value="NZ_CP038267.1"/>
</dbReference>
<feature type="transmembrane region" description="Helical" evidence="1">
    <location>
        <begin position="179"/>
        <end position="196"/>
    </location>
</feature>
<dbReference type="InterPro" id="IPR003675">
    <property type="entry name" value="Rce1/LyrA-like_dom"/>
</dbReference>
<reference evidence="3 4" key="1">
    <citation type="submission" date="2019-03" db="EMBL/GenBank/DDBJ databases">
        <title>Three New Species of Nocardioides, Nocardioides euryhalodurans sp. nov., Nocardioides seonyuensis sp. nov. and Nocardioides eburneoflavus sp. nov., Iolated from Soil.</title>
        <authorList>
            <person name="Roh S.G."/>
            <person name="Lee C."/>
            <person name="Kim M.-K."/>
            <person name="Kim S.B."/>
        </authorList>
    </citation>
    <scope>NUCLEOTIDE SEQUENCE [LARGE SCALE GENOMIC DNA]</scope>
    <source>
        <strain evidence="3 4">MMS17-SY117</strain>
    </source>
</reference>
<keyword evidence="1" id="KW-0812">Transmembrane</keyword>
<evidence type="ECO:0000259" key="2">
    <source>
        <dbReference type="Pfam" id="PF02517"/>
    </source>
</evidence>
<dbReference type="InterPro" id="IPR052710">
    <property type="entry name" value="CAAX_protease"/>
</dbReference>
<dbReference type="PANTHER" id="PTHR36435:SF1">
    <property type="entry name" value="CAAX AMINO TERMINAL PROTEASE FAMILY PROTEIN"/>
    <property type="match status" value="1"/>
</dbReference>
<dbReference type="GO" id="GO:0006508">
    <property type="term" value="P:proteolysis"/>
    <property type="evidence" value="ECO:0007669"/>
    <property type="project" value="UniProtKB-KW"/>
</dbReference>
<dbReference type="OrthoDB" id="4772204at2"/>
<feature type="transmembrane region" description="Helical" evidence="1">
    <location>
        <begin position="55"/>
        <end position="77"/>
    </location>
</feature>
<keyword evidence="3" id="KW-0482">Metalloprotease</keyword>
<dbReference type="GO" id="GO:0080120">
    <property type="term" value="P:CAAX-box protein maturation"/>
    <property type="evidence" value="ECO:0007669"/>
    <property type="project" value="UniProtKB-ARBA"/>
</dbReference>
<name>A0A4V1BE44_9ACTN</name>
<dbReference type="GO" id="GO:0008237">
    <property type="term" value="F:metallopeptidase activity"/>
    <property type="evidence" value="ECO:0007669"/>
    <property type="project" value="UniProtKB-KW"/>
</dbReference>
<dbReference type="Pfam" id="PF02517">
    <property type="entry name" value="Rce1-like"/>
    <property type="match status" value="1"/>
</dbReference>
<organism evidence="3 4">
    <name type="scientific">Nocardioides euryhalodurans</name>
    <dbReference type="NCBI Taxonomy" id="2518370"/>
    <lineage>
        <taxon>Bacteria</taxon>
        <taxon>Bacillati</taxon>
        <taxon>Actinomycetota</taxon>
        <taxon>Actinomycetes</taxon>
        <taxon>Propionibacteriales</taxon>
        <taxon>Nocardioidaceae</taxon>
        <taxon>Nocardioides</taxon>
    </lineage>
</organism>
<keyword evidence="1" id="KW-0472">Membrane</keyword>
<dbReference type="AlphaFoldDB" id="A0A4V1BE44"/>
<keyword evidence="3" id="KW-0378">Hydrolase</keyword>
<keyword evidence="4" id="KW-1185">Reference proteome</keyword>
<sequence>MTTTSTARPRYRIAPTPAIGIGVLAAYLVVFYAVWMFNDIDYERVGDSASTLLRWYVSPLAAGAVVLVVATTWLGWWRPALHEEHRAGPRWLVIAPLYMVGVSLLMLATKSYDSTTSTMLLWLVLGSIGVGFCEELATRGVLLTGLRGGMGEMGAWFLSCLLFGLLHLPNWWFGAGPGAMAQVALVFGAGSMLYVVRRWSGTLVLAMFVHGFWDFSSFIGEDAPAWITPLVFLNTILGVALGLVVVRRNRRAVAA</sequence>
<evidence type="ECO:0000313" key="3">
    <source>
        <dbReference type="EMBL" id="QBR93332.1"/>
    </source>
</evidence>
<feature type="transmembrane region" description="Helical" evidence="1">
    <location>
        <begin position="120"/>
        <end position="142"/>
    </location>
</feature>
<feature type="transmembrane region" description="Helical" evidence="1">
    <location>
        <begin position="12"/>
        <end position="35"/>
    </location>
</feature>